<dbReference type="EMBL" id="JARKIE010000139">
    <property type="protein sequence ID" value="KAJ7677351.1"/>
    <property type="molecule type" value="Genomic_DNA"/>
</dbReference>
<keyword evidence="2" id="KW-1185">Reference proteome</keyword>
<dbReference type="AlphaFoldDB" id="A0AAD7G8J3"/>
<protein>
    <submittedName>
        <fullName evidence="1">Uncharacterized protein</fullName>
    </submittedName>
</protein>
<organism evidence="1 2">
    <name type="scientific">Mycena rosella</name>
    <name type="common">Pink bonnet</name>
    <name type="synonym">Agaricus rosellus</name>
    <dbReference type="NCBI Taxonomy" id="1033263"/>
    <lineage>
        <taxon>Eukaryota</taxon>
        <taxon>Fungi</taxon>
        <taxon>Dikarya</taxon>
        <taxon>Basidiomycota</taxon>
        <taxon>Agaricomycotina</taxon>
        <taxon>Agaricomycetes</taxon>
        <taxon>Agaricomycetidae</taxon>
        <taxon>Agaricales</taxon>
        <taxon>Marasmiineae</taxon>
        <taxon>Mycenaceae</taxon>
        <taxon>Mycena</taxon>
    </lineage>
</organism>
<dbReference type="Proteomes" id="UP001221757">
    <property type="component" value="Unassembled WGS sequence"/>
</dbReference>
<evidence type="ECO:0000313" key="2">
    <source>
        <dbReference type="Proteomes" id="UP001221757"/>
    </source>
</evidence>
<accession>A0AAD7G8J3</accession>
<reference evidence="1" key="1">
    <citation type="submission" date="2023-03" db="EMBL/GenBank/DDBJ databases">
        <title>Massive genome expansion in bonnet fungi (Mycena s.s.) driven by repeated elements and novel gene families across ecological guilds.</title>
        <authorList>
            <consortium name="Lawrence Berkeley National Laboratory"/>
            <person name="Harder C.B."/>
            <person name="Miyauchi S."/>
            <person name="Viragh M."/>
            <person name="Kuo A."/>
            <person name="Thoen E."/>
            <person name="Andreopoulos B."/>
            <person name="Lu D."/>
            <person name="Skrede I."/>
            <person name="Drula E."/>
            <person name="Henrissat B."/>
            <person name="Morin E."/>
            <person name="Kohler A."/>
            <person name="Barry K."/>
            <person name="LaButti K."/>
            <person name="Morin E."/>
            <person name="Salamov A."/>
            <person name="Lipzen A."/>
            <person name="Mereny Z."/>
            <person name="Hegedus B."/>
            <person name="Baldrian P."/>
            <person name="Stursova M."/>
            <person name="Weitz H."/>
            <person name="Taylor A."/>
            <person name="Grigoriev I.V."/>
            <person name="Nagy L.G."/>
            <person name="Martin F."/>
            <person name="Kauserud H."/>
        </authorList>
    </citation>
    <scope>NUCLEOTIDE SEQUENCE</scope>
    <source>
        <strain evidence="1">CBHHK067</strain>
    </source>
</reference>
<comment type="caution">
    <text evidence="1">The sequence shown here is derived from an EMBL/GenBank/DDBJ whole genome shotgun (WGS) entry which is preliminary data.</text>
</comment>
<sequence>MVPKRTAHPLATVMESVRQRCAARCASSALWHRVTAGTPIPASRRLRGRTHCAHRASASQQSGVIPAAVPGGVDAGAWHKPEAVSANSPPQPTASWQLLLAASDRLRSFDWLRQLDCTDHRSALAVFKFLDCTFGSLTSALAPLQARTSRPQDHARS</sequence>
<proteinExistence type="predicted"/>
<evidence type="ECO:0000313" key="1">
    <source>
        <dbReference type="EMBL" id="KAJ7677351.1"/>
    </source>
</evidence>
<gene>
    <name evidence="1" type="ORF">B0H17DRAFT_1139703</name>
</gene>
<name>A0AAD7G8J3_MYCRO</name>